<dbReference type="AlphaFoldDB" id="A0A162PB32"/>
<dbReference type="EMBL" id="LRGB01000512">
    <property type="protein sequence ID" value="KZS18692.1"/>
    <property type="molecule type" value="Genomic_DNA"/>
</dbReference>
<sequence>MRPHRTTNRTVKNQATLSVFVFFDGYSMVSATVNTLLEAARTHEFSQPNVKSTKVHLAYRCRALAQFELNRSPN</sequence>
<evidence type="ECO:0000313" key="2">
    <source>
        <dbReference type="Proteomes" id="UP000076858"/>
    </source>
</evidence>
<dbReference type="Proteomes" id="UP000076858">
    <property type="component" value="Unassembled WGS sequence"/>
</dbReference>
<accession>A0A162PB32</accession>
<keyword evidence="2" id="KW-1185">Reference proteome</keyword>
<reference evidence="1 2" key="1">
    <citation type="submission" date="2016-03" db="EMBL/GenBank/DDBJ databases">
        <title>EvidentialGene: Evidence-directed Construction of Genes on Genomes.</title>
        <authorList>
            <person name="Gilbert D.G."/>
            <person name="Choi J.-H."/>
            <person name="Mockaitis K."/>
            <person name="Colbourne J."/>
            <person name="Pfrender M."/>
        </authorList>
    </citation>
    <scope>NUCLEOTIDE SEQUENCE [LARGE SCALE GENOMIC DNA]</scope>
    <source>
        <strain evidence="1 2">Xinb3</strain>
        <tissue evidence="1">Complete organism</tissue>
    </source>
</reference>
<evidence type="ECO:0000313" key="1">
    <source>
        <dbReference type="EMBL" id="KZS18692.1"/>
    </source>
</evidence>
<proteinExistence type="predicted"/>
<comment type="caution">
    <text evidence="1">The sequence shown here is derived from an EMBL/GenBank/DDBJ whole genome shotgun (WGS) entry which is preliminary data.</text>
</comment>
<protein>
    <submittedName>
        <fullName evidence="1">Uncharacterized protein</fullName>
    </submittedName>
</protein>
<organism evidence="1 2">
    <name type="scientific">Daphnia magna</name>
    <dbReference type="NCBI Taxonomy" id="35525"/>
    <lineage>
        <taxon>Eukaryota</taxon>
        <taxon>Metazoa</taxon>
        <taxon>Ecdysozoa</taxon>
        <taxon>Arthropoda</taxon>
        <taxon>Crustacea</taxon>
        <taxon>Branchiopoda</taxon>
        <taxon>Diplostraca</taxon>
        <taxon>Cladocera</taxon>
        <taxon>Anomopoda</taxon>
        <taxon>Daphniidae</taxon>
        <taxon>Daphnia</taxon>
    </lineage>
</organism>
<gene>
    <name evidence="1" type="ORF">APZ42_015238</name>
</gene>
<name>A0A162PB32_9CRUS</name>